<dbReference type="EMBL" id="CP158374">
    <property type="protein sequence ID" value="XBX83371.1"/>
    <property type="molecule type" value="Genomic_DNA"/>
</dbReference>
<keyword evidence="2" id="KW-0677">Repeat</keyword>
<dbReference type="InterPro" id="IPR001763">
    <property type="entry name" value="Rhodanese-like_dom"/>
</dbReference>
<dbReference type="Gene3D" id="3.40.250.10">
    <property type="entry name" value="Rhodanese-like domain"/>
    <property type="match status" value="2"/>
</dbReference>
<dbReference type="PROSITE" id="PS50206">
    <property type="entry name" value="RHODANESE_3"/>
    <property type="match status" value="2"/>
</dbReference>
<dbReference type="CDD" id="cd01448">
    <property type="entry name" value="TST_Repeat_1"/>
    <property type="match status" value="1"/>
</dbReference>
<sequence length="290" mass="30458">MTALELPSALVGPDWLARHLGDERLVVVDASVIGAETEAGFRWLSGLDAYLIDGHIPGAVFADLLEQFSDPLGAFSFTRPGTDRLAEAAREVGIDDTRTVVVYDSTLGHWAARLWWLLTSAGFDRVAVLDGGLGRWRGEGHPLETGFESPRAAGDLSLDERPGWWADAADVRAVLDGTSDAALVCAAPRSDFTGETGRRARRGHIPGSVSMPIGAAVDRERGTFVDGDARDAVLSGVGGARPVIVYCGGGIAAAGVGLLLRQAGRTSVAVYDGSLDEWAADPDAPLVTLV</sequence>
<evidence type="ECO:0000313" key="4">
    <source>
        <dbReference type="EMBL" id="XBX83371.1"/>
    </source>
</evidence>
<feature type="domain" description="Rhodanese" evidence="3">
    <location>
        <begin position="189"/>
        <end position="287"/>
    </location>
</feature>
<dbReference type="RefSeq" id="WP_350349374.1">
    <property type="nucleotide sequence ID" value="NZ_CP158374.1"/>
</dbReference>
<evidence type="ECO:0000256" key="2">
    <source>
        <dbReference type="ARBA" id="ARBA00022737"/>
    </source>
</evidence>
<keyword evidence="1" id="KW-0808">Transferase</keyword>
<evidence type="ECO:0000256" key="1">
    <source>
        <dbReference type="ARBA" id="ARBA00022679"/>
    </source>
</evidence>
<proteinExistence type="predicted"/>
<dbReference type="Pfam" id="PF00581">
    <property type="entry name" value="Rhodanese"/>
    <property type="match status" value="2"/>
</dbReference>
<organism evidence="4">
    <name type="scientific">Agromyces sp. G08B096</name>
    <dbReference type="NCBI Taxonomy" id="3156399"/>
    <lineage>
        <taxon>Bacteria</taxon>
        <taxon>Bacillati</taxon>
        <taxon>Actinomycetota</taxon>
        <taxon>Actinomycetes</taxon>
        <taxon>Micrococcales</taxon>
        <taxon>Microbacteriaceae</taxon>
        <taxon>Agromyces</taxon>
    </lineage>
</organism>
<dbReference type="GO" id="GO:0004792">
    <property type="term" value="F:thiosulfate-cyanide sulfurtransferase activity"/>
    <property type="evidence" value="ECO:0007669"/>
    <property type="project" value="TreeGrafter"/>
</dbReference>
<dbReference type="SUPFAM" id="SSF52821">
    <property type="entry name" value="Rhodanese/Cell cycle control phosphatase"/>
    <property type="match status" value="2"/>
</dbReference>
<gene>
    <name evidence="4" type="ORF">ABIQ69_05500</name>
</gene>
<protein>
    <submittedName>
        <fullName evidence="4">Rhodanese-like domain-containing protein</fullName>
    </submittedName>
</protein>
<dbReference type="PANTHER" id="PTHR11364">
    <property type="entry name" value="THIOSULFATE SULFERTANSFERASE"/>
    <property type="match status" value="1"/>
</dbReference>
<evidence type="ECO:0000259" key="3">
    <source>
        <dbReference type="PROSITE" id="PS50206"/>
    </source>
</evidence>
<name>A0AAU7W9R8_9MICO</name>
<accession>A0AAU7W9R8</accession>
<reference evidence="4" key="1">
    <citation type="submission" date="2024-05" db="EMBL/GenBank/DDBJ databases">
        <authorList>
            <person name="Yu L."/>
        </authorList>
    </citation>
    <scope>NUCLEOTIDE SEQUENCE</scope>
    <source>
        <strain evidence="4">G08B096</strain>
    </source>
</reference>
<feature type="domain" description="Rhodanese" evidence="3">
    <location>
        <begin position="54"/>
        <end position="145"/>
    </location>
</feature>
<dbReference type="AlphaFoldDB" id="A0AAU7W9R8"/>
<dbReference type="SMART" id="SM00450">
    <property type="entry name" value="RHOD"/>
    <property type="match status" value="2"/>
</dbReference>
<dbReference type="PANTHER" id="PTHR11364:SF27">
    <property type="entry name" value="SULFURTRANSFERASE"/>
    <property type="match status" value="1"/>
</dbReference>
<dbReference type="InterPro" id="IPR045078">
    <property type="entry name" value="TST/MPST-like"/>
</dbReference>
<dbReference type="InterPro" id="IPR036873">
    <property type="entry name" value="Rhodanese-like_dom_sf"/>
</dbReference>